<evidence type="ECO:0000313" key="2">
    <source>
        <dbReference type="Proteomes" id="UP000278609"/>
    </source>
</evidence>
<dbReference type="InterPro" id="IPR015943">
    <property type="entry name" value="WD40/YVTN_repeat-like_dom_sf"/>
</dbReference>
<dbReference type="EMBL" id="RQYS01000115">
    <property type="protein sequence ID" value="RRD56362.1"/>
    <property type="molecule type" value="Genomic_DNA"/>
</dbReference>
<protein>
    <submittedName>
        <fullName evidence="1">Uncharacterized protein</fullName>
    </submittedName>
</protein>
<dbReference type="SUPFAM" id="SSF50998">
    <property type="entry name" value="Quinoprotein alcohol dehydrogenase-like"/>
    <property type="match status" value="1"/>
</dbReference>
<dbReference type="InterPro" id="IPR011047">
    <property type="entry name" value="Quinoprotein_ADH-like_sf"/>
</dbReference>
<dbReference type="OrthoDB" id="581131at2"/>
<evidence type="ECO:0000313" key="1">
    <source>
        <dbReference type="EMBL" id="RRD56362.1"/>
    </source>
</evidence>
<dbReference type="RefSeq" id="WP_124752824.1">
    <property type="nucleotide sequence ID" value="NZ_RQYS01000115.1"/>
</dbReference>
<organism evidence="1 2">
    <name type="scientific">Tannerella forsythia</name>
    <name type="common">Bacteroides forsythus</name>
    <dbReference type="NCBI Taxonomy" id="28112"/>
    <lineage>
        <taxon>Bacteria</taxon>
        <taxon>Pseudomonadati</taxon>
        <taxon>Bacteroidota</taxon>
        <taxon>Bacteroidia</taxon>
        <taxon>Bacteroidales</taxon>
        <taxon>Tannerellaceae</taxon>
        <taxon>Tannerella</taxon>
    </lineage>
</organism>
<dbReference type="Proteomes" id="UP000278609">
    <property type="component" value="Unassembled WGS sequence"/>
</dbReference>
<proteinExistence type="predicted"/>
<dbReference type="AlphaFoldDB" id="A0A3P1XC18"/>
<sequence length="245" mass="28254">MKRILLCTLAVVATLALDAQQLVRKRVYTPKQFAATRIELTGRNKPNGSYSRLREHVVVNDLPRPEVDEDLQLFIAEPAQGGYLGLWRTPLAANHYCFIAALYDEDKQLRDYFNLSRMLDDFDCELQDIRSAADGRLYFNMACPSYSENLKGKCSRLYCLDPEIAGIRWQTPYLTSNNIFILHDRYIICGYGFTAEKDWLCLLDRETGRVLSKVPLPTAHTDLEIVGNRLYVTVYDDNIHEYEIK</sequence>
<dbReference type="Gene3D" id="2.130.10.10">
    <property type="entry name" value="YVTN repeat-like/Quinoprotein amine dehydrogenase"/>
    <property type="match status" value="1"/>
</dbReference>
<gene>
    <name evidence="1" type="ORF">EII40_13825</name>
</gene>
<name>A0A3P1XC18_TANFO</name>
<comment type="caution">
    <text evidence="1">The sequence shown here is derived from an EMBL/GenBank/DDBJ whole genome shotgun (WGS) entry which is preliminary data.</text>
</comment>
<accession>A0A3P1XC18</accession>
<reference evidence="1 2" key="1">
    <citation type="submission" date="2018-11" db="EMBL/GenBank/DDBJ databases">
        <title>Genomes From Bacteria Associated with the Canine Oral Cavity: a Test Case for Automated Genome-Based Taxonomic Assignment.</title>
        <authorList>
            <person name="Coil D.A."/>
            <person name="Jospin G."/>
            <person name="Darling A.E."/>
            <person name="Wallis C."/>
            <person name="Davis I.J."/>
            <person name="Harris S."/>
            <person name="Eisen J.A."/>
            <person name="Holcombe L.J."/>
            <person name="O'Flynn C."/>
        </authorList>
    </citation>
    <scope>NUCLEOTIDE SEQUENCE [LARGE SCALE GENOMIC DNA]</scope>
    <source>
        <strain evidence="1 2">OH2617_COT-023</strain>
    </source>
</reference>